<sequence>MSSPLAFFLVVLVGSGSANSSRYEVCPNNGDPQKTREGNVVWCKKDSDCQLDYACIPIDGLTHFGVQINYCCPNRIAVCSLPPQPGYGECGRKPLRMFYFDVTSLQCKPFTVVECQGLNGNRFPSKAECKRRCEATACRKGESPLHLSSDLSHPVLCGESGLCPSPYKCRFDKLFRRHVCCGYKREGACPNGFRSYMNVLTGRPTRCRPNSVRDDCPSDFVCHTPDMSDVSYCCSKEKGVCPEGRSPYLHPLTDRSMKCHTEASLRSQCPFGYSCSASVPGSHWGFCCLDVVDGRCPQGTTPQLDATSNTVQCTMDENTCSPGYSCQNSTARLSNGICCSNRPSTSSVELSVVDKSPTPVVGSMLISTTPKAPAFRPAIRLVHIQKRIDKSEAKRFGRGRPRPQLRSFLGCPQDREPVILANSTHPQHCLPGVINKCPRNADCLRAPRDPLGRFVCCYQKEDDEDDIFKAKIQLSLRPSTISTKDPFCPTVLDGATCSPSRLDECALDGFFCQFNIELQAFACCTLSAARN</sequence>
<feature type="signal peptide" evidence="1">
    <location>
        <begin position="1"/>
        <end position="20"/>
    </location>
</feature>
<keyword evidence="1" id="KW-0732">Signal</keyword>
<dbReference type="PANTHER" id="PTHR46339:SF14">
    <property type="entry name" value="BPTI_KUNITZ INHIBITOR DOMAIN-CONTAINING PROTEIN"/>
    <property type="match status" value="1"/>
</dbReference>
<feature type="domain" description="BPTI/Kunitz inhibitor" evidence="2">
    <location>
        <begin position="79"/>
        <end position="133"/>
    </location>
</feature>
<dbReference type="InterPro" id="IPR002223">
    <property type="entry name" value="Kunitz_BPTI"/>
</dbReference>
<organism evidence="3 4">
    <name type="scientific">Steinernema glaseri</name>
    <dbReference type="NCBI Taxonomy" id="37863"/>
    <lineage>
        <taxon>Eukaryota</taxon>
        <taxon>Metazoa</taxon>
        <taxon>Ecdysozoa</taxon>
        <taxon>Nematoda</taxon>
        <taxon>Chromadorea</taxon>
        <taxon>Rhabditida</taxon>
        <taxon>Tylenchina</taxon>
        <taxon>Panagrolaimomorpha</taxon>
        <taxon>Strongyloidoidea</taxon>
        <taxon>Steinernematidae</taxon>
        <taxon>Steinernema</taxon>
    </lineage>
</organism>
<dbReference type="PANTHER" id="PTHR46339">
    <property type="entry name" value="PROTEIN CBG15282-RELATED"/>
    <property type="match status" value="1"/>
</dbReference>
<evidence type="ECO:0000256" key="1">
    <source>
        <dbReference type="SAM" id="SignalP"/>
    </source>
</evidence>
<dbReference type="AlphaFoldDB" id="A0A1I7Z5A6"/>
<dbReference type="PROSITE" id="PS50279">
    <property type="entry name" value="BPTI_KUNITZ_2"/>
    <property type="match status" value="1"/>
</dbReference>
<evidence type="ECO:0000259" key="2">
    <source>
        <dbReference type="PROSITE" id="PS50279"/>
    </source>
</evidence>
<dbReference type="SUPFAM" id="SSF57362">
    <property type="entry name" value="BPTI-like"/>
    <property type="match status" value="1"/>
</dbReference>
<evidence type="ECO:0000313" key="4">
    <source>
        <dbReference type="WBParaSite" id="L893_g23064.t1"/>
    </source>
</evidence>
<dbReference type="CDD" id="cd00109">
    <property type="entry name" value="Kunitz-type"/>
    <property type="match status" value="1"/>
</dbReference>
<dbReference type="GO" id="GO:0004867">
    <property type="term" value="F:serine-type endopeptidase inhibitor activity"/>
    <property type="evidence" value="ECO:0007669"/>
    <property type="project" value="InterPro"/>
</dbReference>
<dbReference type="SMART" id="SM00131">
    <property type="entry name" value="KU"/>
    <property type="match status" value="1"/>
</dbReference>
<protein>
    <submittedName>
        <fullName evidence="4">BPTI/Kunitz inhibitor domain-containing protein</fullName>
    </submittedName>
</protein>
<dbReference type="InterPro" id="IPR028150">
    <property type="entry name" value="Lustrin_cystein"/>
</dbReference>
<dbReference type="Gene3D" id="4.10.410.10">
    <property type="entry name" value="Pancreatic trypsin inhibitor Kunitz domain"/>
    <property type="match status" value="1"/>
</dbReference>
<dbReference type="InterPro" id="IPR036880">
    <property type="entry name" value="Kunitz_BPTI_sf"/>
</dbReference>
<dbReference type="Pfam" id="PF14625">
    <property type="entry name" value="Lustrin_cystein"/>
    <property type="match status" value="5"/>
</dbReference>
<reference evidence="4" key="1">
    <citation type="submission" date="2016-11" db="UniProtKB">
        <authorList>
            <consortium name="WormBaseParasite"/>
        </authorList>
    </citation>
    <scope>IDENTIFICATION</scope>
</reference>
<dbReference type="Pfam" id="PF00014">
    <property type="entry name" value="Kunitz_BPTI"/>
    <property type="match status" value="1"/>
</dbReference>
<feature type="chain" id="PRO_5009313037" evidence="1">
    <location>
        <begin position="21"/>
        <end position="531"/>
    </location>
</feature>
<dbReference type="SMART" id="SM00289">
    <property type="entry name" value="WR1"/>
    <property type="match status" value="7"/>
</dbReference>
<proteinExistence type="predicted"/>
<dbReference type="InterPro" id="IPR006150">
    <property type="entry name" value="Cys_repeat_1"/>
</dbReference>
<dbReference type="WBParaSite" id="L893_g23064.t1">
    <property type="protein sequence ID" value="L893_g23064.t1"/>
    <property type="gene ID" value="L893_g23064"/>
</dbReference>
<dbReference type="Proteomes" id="UP000095287">
    <property type="component" value="Unplaced"/>
</dbReference>
<name>A0A1I7Z5A6_9BILA</name>
<accession>A0A1I7Z5A6</accession>
<keyword evidence="3" id="KW-1185">Reference proteome</keyword>
<dbReference type="InterPro" id="IPR053014">
    <property type="entry name" value="Cuticle_assoc_divergent"/>
</dbReference>
<evidence type="ECO:0000313" key="3">
    <source>
        <dbReference type="Proteomes" id="UP000095287"/>
    </source>
</evidence>